<feature type="domain" description="Intraflagellar transport protein 52 C-terminal" evidence="1">
    <location>
        <begin position="336"/>
        <end position="387"/>
    </location>
</feature>
<evidence type="ECO:0000313" key="5">
    <source>
        <dbReference type="Proteomes" id="UP001470230"/>
    </source>
</evidence>
<dbReference type="InterPro" id="IPR055458">
    <property type="entry name" value="IFT52_GIFT"/>
</dbReference>
<reference evidence="4 5" key="1">
    <citation type="submission" date="2024-04" db="EMBL/GenBank/DDBJ databases">
        <title>Tritrichomonas musculus Genome.</title>
        <authorList>
            <person name="Alves-Ferreira E."/>
            <person name="Grigg M."/>
            <person name="Lorenzi H."/>
            <person name="Galac M."/>
        </authorList>
    </citation>
    <scope>NUCLEOTIDE SEQUENCE [LARGE SCALE GENOMIC DNA]</scope>
    <source>
        <strain evidence="4 5">EAF2021</strain>
    </source>
</reference>
<dbReference type="PANTHER" id="PTHR12969">
    <property type="entry name" value="NGD5/OSM-6/IFT52"/>
    <property type="match status" value="1"/>
</dbReference>
<name>A0ABR2IZ90_9EUKA</name>
<protein>
    <submittedName>
        <fullName evidence="4">Intraflagellar transport protein 52</fullName>
    </submittedName>
</protein>
<dbReference type="InterPro" id="IPR055460">
    <property type="entry name" value="IFT52_central"/>
</dbReference>
<feature type="domain" description="IFT52 central" evidence="2">
    <location>
        <begin position="245"/>
        <end position="325"/>
    </location>
</feature>
<accession>A0ABR2IZ90</accession>
<evidence type="ECO:0000259" key="2">
    <source>
        <dbReference type="Pfam" id="PF23352"/>
    </source>
</evidence>
<evidence type="ECO:0000259" key="1">
    <source>
        <dbReference type="Pfam" id="PF21178"/>
    </source>
</evidence>
<keyword evidence="5" id="KW-1185">Reference proteome</keyword>
<feature type="domain" description="IFT52 GIFT" evidence="3">
    <location>
        <begin position="7"/>
        <end position="229"/>
    </location>
</feature>
<proteinExistence type="predicted"/>
<dbReference type="PANTHER" id="PTHR12969:SF7">
    <property type="entry name" value="INTRAFLAGELLAR TRANSPORT PROTEIN 52 HOMOLOG"/>
    <property type="match status" value="1"/>
</dbReference>
<dbReference type="InterPro" id="IPR039975">
    <property type="entry name" value="IFT52"/>
</dbReference>
<organism evidence="4 5">
    <name type="scientific">Tritrichomonas musculus</name>
    <dbReference type="NCBI Taxonomy" id="1915356"/>
    <lineage>
        <taxon>Eukaryota</taxon>
        <taxon>Metamonada</taxon>
        <taxon>Parabasalia</taxon>
        <taxon>Tritrichomonadida</taxon>
        <taxon>Tritrichomonadidae</taxon>
        <taxon>Tritrichomonas</taxon>
    </lineage>
</organism>
<dbReference type="CDD" id="cd23683">
    <property type="entry name" value="IFT52_CTD"/>
    <property type="match status" value="1"/>
</dbReference>
<dbReference type="Gene3D" id="6.10.250.2800">
    <property type="match status" value="1"/>
</dbReference>
<dbReference type="Pfam" id="PF23355">
    <property type="entry name" value="IFT52_GIFT"/>
    <property type="match status" value="1"/>
</dbReference>
<comment type="caution">
    <text evidence="4">The sequence shown here is derived from an EMBL/GenBank/DDBJ whole genome shotgun (WGS) entry which is preliminary data.</text>
</comment>
<dbReference type="Pfam" id="PF23352">
    <property type="entry name" value="IFT52_central"/>
    <property type="match status" value="1"/>
</dbReference>
<sequence>MSIVSLIDAGHHELYHRDKKLSAFISAVSPTTEPRPFKGLITADVLKDIKAIWFFGPTRDLKVEELSELDSFMQRGGSIIILSGHLMPNFESLIKKYGVSIVEPVVSPTYITYINPHHVSVQHGLVNRALTHFLQDDQNASFAYPDGYTLDVNSPSVIMLASGQSSYPLNRPIISYATVGTAGGTLTVIGSPHMFGDEWIKKESNEKLLQFLLELILTKREELNQIDADHPEITERYYTPDVASMSERLRSCIQESEKMRTNFTDNFDRGLFKMDMGFVSDTQELAKTLGLKNEPLETVTPQFDTALPPLTPAVYPPQMREPPGPVLELFDLDDAFASPKTRLAQLAQRTTPKNAEKFVIQSAKILGILPKLPEDKQTGKNVLEYVFTQVVRWKRQSAD</sequence>
<dbReference type="EMBL" id="JAPFFF010000014">
    <property type="protein sequence ID" value="KAK8870957.1"/>
    <property type="molecule type" value="Genomic_DNA"/>
</dbReference>
<dbReference type="Pfam" id="PF21178">
    <property type="entry name" value="Itf52_C"/>
    <property type="match status" value="1"/>
</dbReference>
<dbReference type="InterPro" id="IPR048643">
    <property type="entry name" value="Itf52_C"/>
</dbReference>
<dbReference type="Proteomes" id="UP001470230">
    <property type="component" value="Unassembled WGS sequence"/>
</dbReference>
<evidence type="ECO:0000313" key="4">
    <source>
        <dbReference type="EMBL" id="KAK8870957.1"/>
    </source>
</evidence>
<gene>
    <name evidence="4" type="ORF">M9Y10_008870</name>
</gene>
<evidence type="ECO:0000259" key="3">
    <source>
        <dbReference type="Pfam" id="PF23355"/>
    </source>
</evidence>